<organism evidence="1 2">
    <name type="scientific">Methylobacterium adhaesivum</name>
    <dbReference type="NCBI Taxonomy" id="333297"/>
    <lineage>
        <taxon>Bacteria</taxon>
        <taxon>Pseudomonadati</taxon>
        <taxon>Pseudomonadota</taxon>
        <taxon>Alphaproteobacteria</taxon>
        <taxon>Hyphomicrobiales</taxon>
        <taxon>Methylobacteriaceae</taxon>
        <taxon>Methylobacterium</taxon>
    </lineage>
</organism>
<evidence type="ECO:0000313" key="2">
    <source>
        <dbReference type="Proteomes" id="UP001224644"/>
    </source>
</evidence>
<accession>A0ABT8BJC8</accession>
<reference evidence="2" key="1">
    <citation type="journal article" date="2019" name="Int. J. Syst. Evol. Microbiol.">
        <title>The Global Catalogue of Microorganisms (GCM) 10K type strain sequencing project: providing services to taxonomists for standard genome sequencing and annotation.</title>
        <authorList>
            <consortium name="The Broad Institute Genomics Platform"/>
            <consortium name="The Broad Institute Genome Sequencing Center for Infectious Disease"/>
            <person name="Wu L."/>
            <person name="Ma J."/>
        </authorList>
    </citation>
    <scope>NUCLEOTIDE SEQUENCE [LARGE SCALE GENOMIC DNA]</scope>
    <source>
        <strain evidence="2">CECT 7069</strain>
    </source>
</reference>
<sequence length="198" mass="22002">MSQVLPSILHEFRLATLMSCPTPNTSLRLVTDRLSGQQVLAADWRDLGHVCAWLNRNRRSGAYLLVGHQNGRRRVRVGEGVKLWRRLPDHRADASLGFVDEIYLLVSSGYNKSATVYLQEQLSEIVAGDAEIDWHKGCKHLQDFPLSDADRKMLDLALLLGLNLLNAAGLRLMRPEQSRLAGQVLAILTQGGVGSVRV</sequence>
<gene>
    <name evidence="1" type="ORF">QWZ12_13380</name>
</gene>
<dbReference type="RefSeq" id="WP_238225608.1">
    <property type="nucleotide sequence ID" value="NZ_BPQD01000014.1"/>
</dbReference>
<dbReference type="EMBL" id="JAUFPX010000012">
    <property type="protein sequence ID" value="MDN3591592.1"/>
    <property type="molecule type" value="Genomic_DNA"/>
</dbReference>
<name>A0ABT8BJC8_9HYPH</name>
<evidence type="ECO:0000313" key="1">
    <source>
        <dbReference type="EMBL" id="MDN3591592.1"/>
    </source>
</evidence>
<proteinExistence type="predicted"/>
<dbReference type="Proteomes" id="UP001224644">
    <property type="component" value="Unassembled WGS sequence"/>
</dbReference>
<evidence type="ECO:0008006" key="3">
    <source>
        <dbReference type="Google" id="ProtNLM"/>
    </source>
</evidence>
<protein>
    <recommendedName>
        <fullName evidence="3">GIY-YIG nuclease family protein</fullName>
    </recommendedName>
</protein>
<keyword evidence="2" id="KW-1185">Reference proteome</keyword>
<comment type="caution">
    <text evidence="1">The sequence shown here is derived from an EMBL/GenBank/DDBJ whole genome shotgun (WGS) entry which is preliminary data.</text>
</comment>